<dbReference type="Gene3D" id="1.20.80.10">
    <property type="match status" value="1"/>
</dbReference>
<dbReference type="GeneID" id="117141603"/>
<dbReference type="RefSeq" id="XP_033161010.1">
    <property type="nucleotide sequence ID" value="XM_033305119.1"/>
</dbReference>
<keyword evidence="3" id="KW-1185">Reference proteome</keyword>
<dbReference type="InterPro" id="IPR000582">
    <property type="entry name" value="Acyl-CoA-binding_protein"/>
</dbReference>
<dbReference type="InterPro" id="IPR014352">
    <property type="entry name" value="FERM/acyl-CoA-bd_prot_sf"/>
</dbReference>
<protein>
    <submittedName>
        <fullName evidence="4">Uncharacterized protein LOC117141603</fullName>
    </submittedName>
</protein>
<evidence type="ECO:0000256" key="1">
    <source>
        <dbReference type="ARBA" id="ARBA00023121"/>
    </source>
</evidence>
<dbReference type="AlphaFoldDB" id="A0A6P8JXE1"/>
<keyword evidence="1" id="KW-0446">Lipid-binding</keyword>
<dbReference type="PROSITE" id="PS00880">
    <property type="entry name" value="ACB_1"/>
    <property type="match status" value="1"/>
</dbReference>
<dbReference type="PANTHER" id="PTHR23310:SF137">
    <property type="entry name" value="ACYL-COA BINDING PROTEIN 3, ISOFORM A-RELATED"/>
    <property type="match status" value="1"/>
</dbReference>
<evidence type="ECO:0000313" key="3">
    <source>
        <dbReference type="Proteomes" id="UP000515162"/>
    </source>
</evidence>
<dbReference type="GO" id="GO:0006631">
    <property type="term" value="P:fatty acid metabolic process"/>
    <property type="evidence" value="ECO:0007669"/>
    <property type="project" value="TreeGrafter"/>
</dbReference>
<evidence type="ECO:0000313" key="4">
    <source>
        <dbReference type="RefSeq" id="XP_033161010.1"/>
    </source>
</evidence>
<evidence type="ECO:0000259" key="2">
    <source>
        <dbReference type="PROSITE" id="PS51228"/>
    </source>
</evidence>
<name>A0A6P8JXE1_DROMA</name>
<dbReference type="PRINTS" id="PR00689">
    <property type="entry name" value="ACOABINDINGP"/>
</dbReference>
<reference evidence="4" key="1">
    <citation type="submission" date="2025-08" db="UniProtKB">
        <authorList>
            <consortium name="RefSeq"/>
        </authorList>
    </citation>
    <scope>IDENTIFICATION</scope>
    <source>
        <strain evidence="4">Mau12</strain>
        <tissue evidence="4">Whole Body</tissue>
    </source>
</reference>
<proteinExistence type="predicted"/>
<dbReference type="InterPro" id="IPR022408">
    <property type="entry name" value="Acyl-CoA-binding_prot_CS"/>
</dbReference>
<dbReference type="PROSITE" id="PS51228">
    <property type="entry name" value="ACB_2"/>
    <property type="match status" value="1"/>
</dbReference>
<accession>A0A6P8JXE1</accession>
<dbReference type="GO" id="GO:0000062">
    <property type="term" value="F:fatty-acyl-CoA binding"/>
    <property type="evidence" value="ECO:0007669"/>
    <property type="project" value="InterPro"/>
</dbReference>
<dbReference type="PANTHER" id="PTHR23310">
    <property type="entry name" value="ACYL-COA-BINDING PROTEIN, ACBP"/>
    <property type="match status" value="1"/>
</dbReference>
<sequence>MAHSTFFLASARAQLISCRLTNYIFHCPKEELSLFMITRIYIYEYIYISTFMISPSGNYNCSGGLIRLTKGVSHVCQYINDVQPKIRTQIVFVCRNQLATNMPTFEEIVEKAKNFKNLPSKEEFLEFYGYYKQATVGDCNIEEPEDEEKKARYNAWKSKAGLTAEDAKAYYIEVYKKYAPQYE</sequence>
<dbReference type="Pfam" id="PF00887">
    <property type="entry name" value="ACBP"/>
    <property type="match status" value="1"/>
</dbReference>
<feature type="domain" description="ACB" evidence="2">
    <location>
        <begin position="104"/>
        <end position="183"/>
    </location>
</feature>
<dbReference type="SUPFAM" id="SSF47027">
    <property type="entry name" value="Acyl-CoA binding protein"/>
    <property type="match status" value="1"/>
</dbReference>
<dbReference type="Proteomes" id="UP000515162">
    <property type="component" value="Chromosome 3L"/>
</dbReference>
<gene>
    <name evidence="4" type="primary">LOC117141603</name>
</gene>
<dbReference type="InterPro" id="IPR035984">
    <property type="entry name" value="Acyl-CoA-binding_sf"/>
</dbReference>
<organism evidence="3 4">
    <name type="scientific">Drosophila mauritiana</name>
    <name type="common">Fruit fly</name>
    <dbReference type="NCBI Taxonomy" id="7226"/>
    <lineage>
        <taxon>Eukaryota</taxon>
        <taxon>Metazoa</taxon>
        <taxon>Ecdysozoa</taxon>
        <taxon>Arthropoda</taxon>
        <taxon>Hexapoda</taxon>
        <taxon>Insecta</taxon>
        <taxon>Pterygota</taxon>
        <taxon>Neoptera</taxon>
        <taxon>Endopterygota</taxon>
        <taxon>Diptera</taxon>
        <taxon>Brachycera</taxon>
        <taxon>Muscomorpha</taxon>
        <taxon>Ephydroidea</taxon>
        <taxon>Drosophilidae</taxon>
        <taxon>Drosophila</taxon>
        <taxon>Sophophora</taxon>
    </lineage>
</organism>